<dbReference type="PIRSF" id="PIRSF036409">
    <property type="entry name" value="EutP_PduV"/>
    <property type="match status" value="1"/>
</dbReference>
<dbReference type="SUPFAM" id="SSF52540">
    <property type="entry name" value="P-loop containing nucleoside triphosphate hydrolases"/>
    <property type="match status" value="1"/>
</dbReference>
<reference evidence="2 3" key="1">
    <citation type="submission" date="2017-06" db="EMBL/GenBank/DDBJ databases">
        <authorList>
            <person name="Kim H.J."/>
            <person name="Triplett B.A."/>
        </authorList>
    </citation>
    <scope>NUCLEOTIDE SEQUENCE [LARGE SCALE GENOMIC DNA]</scope>
    <source>
        <strain evidence="2 3">SCA</strain>
    </source>
</reference>
<comment type="similarity">
    <text evidence="1">Belongs to the EutP/PduV family.</text>
</comment>
<dbReference type="GO" id="GO:0005524">
    <property type="term" value="F:ATP binding"/>
    <property type="evidence" value="ECO:0007669"/>
    <property type="project" value="UniProtKB-UniRule"/>
</dbReference>
<dbReference type="InterPro" id="IPR012381">
    <property type="entry name" value="EutP_PduV"/>
</dbReference>
<evidence type="ECO:0000313" key="3">
    <source>
        <dbReference type="Proteomes" id="UP000198304"/>
    </source>
</evidence>
<dbReference type="PANTHER" id="PTHR40453:SF1">
    <property type="entry name" value="PROTEIN YOEF"/>
    <property type="match status" value="1"/>
</dbReference>
<dbReference type="PANTHER" id="PTHR40453">
    <property type="entry name" value="PROTEIN YOEF"/>
    <property type="match status" value="1"/>
</dbReference>
<dbReference type="GO" id="GO:0006576">
    <property type="term" value="P:biogenic amine metabolic process"/>
    <property type="evidence" value="ECO:0007669"/>
    <property type="project" value="InterPro"/>
</dbReference>
<dbReference type="AlphaFoldDB" id="A0A239BZ58"/>
<dbReference type="InterPro" id="IPR027417">
    <property type="entry name" value="P-loop_NTPase"/>
</dbReference>
<keyword evidence="1" id="KW-0547">Nucleotide-binding</keyword>
<sequence length="146" mass="16328">MKKIILIGRSGNGKTSLSQKLNQQELSYKKTQTMEFSNHVLDTPGEYIENRRYYHAIISASVDCDVIGLLQAANECDCIFPPGFGSFFNKSVIGIITKIDLEKDTSVVEKILYAAGAQRIFKVSSVTAEGLKEIKTYLEKKETKIQ</sequence>
<dbReference type="OrthoDB" id="6179at2"/>
<dbReference type="NCBIfam" id="TIGR02528">
    <property type="entry name" value="EutP"/>
    <property type="match status" value="1"/>
</dbReference>
<organism evidence="2 3">
    <name type="scientific">Anaerovirgula multivorans</name>
    <dbReference type="NCBI Taxonomy" id="312168"/>
    <lineage>
        <taxon>Bacteria</taxon>
        <taxon>Bacillati</taxon>
        <taxon>Bacillota</taxon>
        <taxon>Clostridia</taxon>
        <taxon>Peptostreptococcales</taxon>
        <taxon>Natronincolaceae</taxon>
        <taxon>Anaerovirgula</taxon>
    </lineage>
</organism>
<dbReference type="Gene3D" id="3.40.50.300">
    <property type="entry name" value="P-loop containing nucleotide triphosphate hydrolases"/>
    <property type="match status" value="1"/>
</dbReference>
<accession>A0A239BZ58</accession>
<evidence type="ECO:0000256" key="1">
    <source>
        <dbReference type="PIRNR" id="PIRNR036409"/>
    </source>
</evidence>
<dbReference type="CDD" id="cd00882">
    <property type="entry name" value="Ras_like_GTPase"/>
    <property type="match status" value="1"/>
</dbReference>
<evidence type="ECO:0000313" key="2">
    <source>
        <dbReference type="EMBL" id="SNS12698.1"/>
    </source>
</evidence>
<proteinExistence type="inferred from homology"/>
<dbReference type="Proteomes" id="UP000198304">
    <property type="component" value="Unassembled WGS sequence"/>
</dbReference>
<dbReference type="RefSeq" id="WP_089281975.1">
    <property type="nucleotide sequence ID" value="NZ_FZOJ01000004.1"/>
</dbReference>
<dbReference type="Pfam" id="PF10662">
    <property type="entry name" value="PduV-EutP"/>
    <property type="match status" value="1"/>
</dbReference>
<dbReference type="EMBL" id="FZOJ01000004">
    <property type="protein sequence ID" value="SNS12698.1"/>
    <property type="molecule type" value="Genomic_DNA"/>
</dbReference>
<name>A0A239BZ58_9FIRM</name>
<gene>
    <name evidence="2" type="ORF">SAMN05446037_1004200</name>
</gene>
<protein>
    <submittedName>
        <fullName evidence="2">Ethanolamine utilization protein EutP</fullName>
    </submittedName>
</protein>
<keyword evidence="3" id="KW-1185">Reference proteome</keyword>